<dbReference type="AlphaFoldDB" id="A0AAI9BCH0"/>
<dbReference type="Pfam" id="PF08239">
    <property type="entry name" value="SH3_3"/>
    <property type="match status" value="1"/>
</dbReference>
<dbReference type="EMBL" id="AASZRA010000154">
    <property type="protein sequence ID" value="EFI6955668.1"/>
    <property type="molecule type" value="Genomic_DNA"/>
</dbReference>
<dbReference type="Proteomes" id="UP000775646">
    <property type="component" value="Unassembled WGS sequence"/>
</dbReference>
<reference evidence="2" key="1">
    <citation type="submission" date="2020-02" db="EMBL/GenBank/DDBJ databases">
        <authorList>
            <consortium name="GenomeTrakr network: Whole genome sequencing for foodborne pathogen traceback"/>
        </authorList>
    </citation>
    <scope>NUCLEOTIDE SEQUENCE</scope>
    <source>
        <strain evidence="2">CFSAN046653</strain>
    </source>
</reference>
<evidence type="ECO:0000259" key="1">
    <source>
        <dbReference type="Pfam" id="PF08239"/>
    </source>
</evidence>
<proteinExistence type="predicted"/>
<dbReference type="Gene3D" id="2.30.30.40">
    <property type="entry name" value="SH3 Domains"/>
    <property type="match status" value="1"/>
</dbReference>
<name>A0AAI9BCH0_ECOLX</name>
<gene>
    <name evidence="2" type="ORF">BCB93_005477</name>
</gene>
<feature type="domain" description="SH3b" evidence="1">
    <location>
        <begin position="59"/>
        <end position="112"/>
    </location>
</feature>
<comment type="caution">
    <text evidence="2">The sequence shown here is derived from an EMBL/GenBank/DDBJ whole genome shotgun (WGS) entry which is preliminary data.</text>
</comment>
<organism evidence="2 3">
    <name type="scientific">Escherichia coli</name>
    <dbReference type="NCBI Taxonomy" id="562"/>
    <lineage>
        <taxon>Bacteria</taxon>
        <taxon>Pseudomonadati</taxon>
        <taxon>Pseudomonadota</taxon>
        <taxon>Gammaproteobacteria</taxon>
        <taxon>Enterobacterales</taxon>
        <taxon>Enterobacteriaceae</taxon>
        <taxon>Escherichia</taxon>
    </lineage>
</organism>
<accession>A0AAI9BCH0</accession>
<protein>
    <submittedName>
        <fullName evidence="2">SH3 domain-containing protein</fullName>
    </submittedName>
</protein>
<dbReference type="InterPro" id="IPR003646">
    <property type="entry name" value="SH3-like_bac-type"/>
</dbReference>
<evidence type="ECO:0000313" key="3">
    <source>
        <dbReference type="Proteomes" id="UP000775646"/>
    </source>
</evidence>
<sequence>FGAFIDYGKEKTLLGIHKAESYFISLFEDKPISKQQLIKENKEISWEDLNGFRFITGENVRLHVSPSINSEVIECIGKNTIVAVLDKKDRQWLFVQVKSGDEFITGWITRTYTKPLKA</sequence>
<evidence type="ECO:0000313" key="2">
    <source>
        <dbReference type="EMBL" id="EFI6955668.1"/>
    </source>
</evidence>
<feature type="non-terminal residue" evidence="2">
    <location>
        <position position="1"/>
    </location>
</feature>